<dbReference type="InterPro" id="IPR036397">
    <property type="entry name" value="RNaseH_sf"/>
</dbReference>
<sequence length="104" mass="11966">MALDNGIENREHEKFGIKTFFCNPYSSWQKPGVENANKMIRKYIPKGSDISCYSHQYVTMVVQRINNKPRKSLGYKTPLEVMLENNLLTKKRAEKLCQKVALGG</sequence>
<dbReference type="Gene3D" id="3.30.420.10">
    <property type="entry name" value="Ribonuclease H-like superfamily/Ribonuclease H"/>
    <property type="match status" value="1"/>
</dbReference>
<dbReference type="SUPFAM" id="SSF53098">
    <property type="entry name" value="Ribonuclease H-like"/>
    <property type="match status" value="1"/>
</dbReference>
<dbReference type="InterPro" id="IPR051917">
    <property type="entry name" value="Transposase-Integrase"/>
</dbReference>
<dbReference type="PROSITE" id="PS50994">
    <property type="entry name" value="INTEGRASE"/>
    <property type="match status" value="1"/>
</dbReference>
<feature type="domain" description="Integrase catalytic" evidence="1">
    <location>
        <begin position="1"/>
        <end position="86"/>
    </location>
</feature>
<dbReference type="GO" id="GO:0003676">
    <property type="term" value="F:nucleic acid binding"/>
    <property type="evidence" value="ECO:0007669"/>
    <property type="project" value="InterPro"/>
</dbReference>
<organism evidence="2 3">
    <name type="scientific">Candidatus Magasanikbacteria bacterium CG10_big_fil_rev_8_21_14_0_10_40_10</name>
    <dbReference type="NCBI Taxonomy" id="1974648"/>
    <lineage>
        <taxon>Bacteria</taxon>
        <taxon>Candidatus Magasanikiibacteriota</taxon>
    </lineage>
</organism>
<evidence type="ECO:0000313" key="3">
    <source>
        <dbReference type="Proteomes" id="UP000231183"/>
    </source>
</evidence>
<gene>
    <name evidence="2" type="ORF">COU31_04180</name>
</gene>
<comment type="caution">
    <text evidence="2">The sequence shown here is derived from an EMBL/GenBank/DDBJ whole genome shotgun (WGS) entry which is preliminary data.</text>
</comment>
<dbReference type="GO" id="GO:0004803">
    <property type="term" value="F:transposase activity"/>
    <property type="evidence" value="ECO:0007669"/>
    <property type="project" value="TreeGrafter"/>
</dbReference>
<dbReference type="EMBL" id="PFBX01000047">
    <property type="protein sequence ID" value="PIT87194.1"/>
    <property type="molecule type" value="Genomic_DNA"/>
</dbReference>
<dbReference type="GO" id="GO:0015074">
    <property type="term" value="P:DNA integration"/>
    <property type="evidence" value="ECO:0007669"/>
    <property type="project" value="InterPro"/>
</dbReference>
<reference evidence="3" key="1">
    <citation type="submission" date="2017-09" db="EMBL/GenBank/DDBJ databases">
        <title>Depth-based differentiation of microbial function through sediment-hosted aquifers and enrichment of novel symbionts in the deep terrestrial subsurface.</title>
        <authorList>
            <person name="Probst A.J."/>
            <person name="Ladd B."/>
            <person name="Jarett J.K."/>
            <person name="Geller-Mcgrath D.E."/>
            <person name="Sieber C.M.K."/>
            <person name="Emerson J.B."/>
            <person name="Anantharaman K."/>
            <person name="Thomas B.C."/>
            <person name="Malmstrom R."/>
            <person name="Stieglmeier M."/>
            <person name="Klingl A."/>
            <person name="Woyke T."/>
            <person name="Ryan C.M."/>
            <person name="Banfield J.F."/>
        </authorList>
    </citation>
    <scope>NUCLEOTIDE SEQUENCE [LARGE SCALE GENOMIC DNA]</scope>
</reference>
<dbReference type="PANTHER" id="PTHR10948:SF23">
    <property type="entry name" value="TRANSPOSASE INSI FOR INSERTION SEQUENCE ELEMENT IS30A-RELATED"/>
    <property type="match status" value="1"/>
</dbReference>
<dbReference type="Proteomes" id="UP000231183">
    <property type="component" value="Unassembled WGS sequence"/>
</dbReference>
<dbReference type="AlphaFoldDB" id="A0A2M6W309"/>
<dbReference type="GO" id="GO:0005829">
    <property type="term" value="C:cytosol"/>
    <property type="evidence" value="ECO:0007669"/>
    <property type="project" value="TreeGrafter"/>
</dbReference>
<dbReference type="PANTHER" id="PTHR10948">
    <property type="entry name" value="TRANSPOSASE"/>
    <property type="match status" value="1"/>
</dbReference>
<proteinExistence type="predicted"/>
<dbReference type="InterPro" id="IPR001584">
    <property type="entry name" value="Integrase_cat-core"/>
</dbReference>
<protein>
    <recommendedName>
        <fullName evidence="1">Integrase catalytic domain-containing protein</fullName>
    </recommendedName>
</protein>
<accession>A0A2M6W309</accession>
<name>A0A2M6W309_9BACT</name>
<dbReference type="GO" id="GO:0032196">
    <property type="term" value="P:transposition"/>
    <property type="evidence" value="ECO:0007669"/>
    <property type="project" value="TreeGrafter"/>
</dbReference>
<dbReference type="InterPro" id="IPR012337">
    <property type="entry name" value="RNaseH-like_sf"/>
</dbReference>
<evidence type="ECO:0000259" key="1">
    <source>
        <dbReference type="PROSITE" id="PS50994"/>
    </source>
</evidence>
<evidence type="ECO:0000313" key="2">
    <source>
        <dbReference type="EMBL" id="PIT87194.1"/>
    </source>
</evidence>